<dbReference type="CDD" id="cd03801">
    <property type="entry name" value="GT4_PimA-like"/>
    <property type="match status" value="1"/>
</dbReference>
<comment type="caution">
    <text evidence="3">The sequence shown here is derived from an EMBL/GenBank/DDBJ whole genome shotgun (WGS) entry which is preliminary data.</text>
</comment>
<gene>
    <name evidence="3" type="ORF">K8I29_14055</name>
</gene>
<dbReference type="AlphaFoldDB" id="A0A953JCZ5"/>
<accession>A0A953JCZ5</accession>
<keyword evidence="3" id="KW-0328">Glycosyltransferase</keyword>
<sequence length="407" mass="46196">MRIVLFYQSILSDWNHGNAHFLRGVAGELLARGHEVRVYEPRDSWSLTNLLSSCGSAPLREVLRVYPWLRSTRYDLATLDIDRALDGADLVIVHEWNDHALVRRIGEYRARAGGFMLLFHDTHHRSVSEPESMAAYDLSHYDGVLAFGEVIRNLYLSRCWTARAWTWHEAADTRLFRPVPAPVQEGDLVWIGNWGDGERTSELYEFILEPARALGLRARMYGVRYPEEAAAMLHQTGIDCAGWLPNHAVPQVFARFNVTVHVPRRPYVEALPGIPTIRPFEALACGIPLVCSPWDDAEGLFNPGEDFLVARNGREMERHLGALLQDAEMRRELAEHGRQTILRRHTCGHRVDELFAIVEALGGEHRGALPSRGTPQPDERDRRESEEGEKGEKKAFPLSYSERTGPL</sequence>
<name>A0A953JCZ5_9BACT</name>
<evidence type="ECO:0000256" key="1">
    <source>
        <dbReference type="SAM" id="MobiDB-lite"/>
    </source>
</evidence>
<evidence type="ECO:0000313" key="4">
    <source>
        <dbReference type="Proteomes" id="UP000705867"/>
    </source>
</evidence>
<reference evidence="3" key="1">
    <citation type="journal article" date="2021" name="bioRxiv">
        <title>Unraveling nitrogen, sulfur and carbon metabolic pathways and microbial community transcriptional responses to substrate deprivation and toxicity stresses in a bioreactor mimicking anoxic brackish coastal sediment conditions.</title>
        <authorList>
            <person name="Martins P.D."/>
            <person name="Echeveste M.J."/>
            <person name="Arshad A."/>
            <person name="Kurth J."/>
            <person name="Ouboter H."/>
            <person name="Jetten M.S.M."/>
            <person name="Welte C.U."/>
        </authorList>
    </citation>
    <scope>NUCLEOTIDE SEQUENCE</scope>
    <source>
        <strain evidence="3">MAG_39</strain>
    </source>
</reference>
<evidence type="ECO:0000259" key="2">
    <source>
        <dbReference type="Pfam" id="PF13524"/>
    </source>
</evidence>
<dbReference type="GO" id="GO:0016757">
    <property type="term" value="F:glycosyltransferase activity"/>
    <property type="evidence" value="ECO:0007669"/>
    <property type="project" value="UniProtKB-KW"/>
</dbReference>
<keyword evidence="3" id="KW-0808">Transferase</keyword>
<protein>
    <submittedName>
        <fullName evidence="3">Glycosyltransferase</fullName>
        <ecNumber evidence="3">2.4.-.-</ecNumber>
    </submittedName>
</protein>
<dbReference type="Pfam" id="PF13524">
    <property type="entry name" value="Glyco_trans_1_2"/>
    <property type="match status" value="1"/>
</dbReference>
<dbReference type="SUPFAM" id="SSF53756">
    <property type="entry name" value="UDP-Glycosyltransferase/glycogen phosphorylase"/>
    <property type="match status" value="1"/>
</dbReference>
<dbReference type="EC" id="2.4.-.-" evidence="3"/>
<reference evidence="3" key="2">
    <citation type="submission" date="2021-08" db="EMBL/GenBank/DDBJ databases">
        <authorList>
            <person name="Dalcin Martins P."/>
        </authorList>
    </citation>
    <scope>NUCLEOTIDE SEQUENCE</scope>
    <source>
        <strain evidence="3">MAG_39</strain>
    </source>
</reference>
<feature type="compositionally biased region" description="Basic and acidic residues" evidence="1">
    <location>
        <begin position="377"/>
        <end position="395"/>
    </location>
</feature>
<proteinExistence type="predicted"/>
<feature type="domain" description="Spore protein YkvP/CgeB glycosyl transferase-like" evidence="2">
    <location>
        <begin position="205"/>
        <end position="355"/>
    </location>
</feature>
<evidence type="ECO:0000313" key="3">
    <source>
        <dbReference type="EMBL" id="MBZ0157319.1"/>
    </source>
</evidence>
<feature type="region of interest" description="Disordered" evidence="1">
    <location>
        <begin position="365"/>
        <end position="407"/>
    </location>
</feature>
<dbReference type="Proteomes" id="UP000705867">
    <property type="component" value="Unassembled WGS sequence"/>
</dbReference>
<dbReference type="EMBL" id="JAIOIV010000110">
    <property type="protein sequence ID" value="MBZ0157319.1"/>
    <property type="molecule type" value="Genomic_DNA"/>
</dbReference>
<dbReference type="InterPro" id="IPR055259">
    <property type="entry name" value="YkvP/CgeB_Glyco_trans-like"/>
</dbReference>
<organism evidence="3 4">
    <name type="scientific">Candidatus Nitrobium versatile</name>
    <dbReference type="NCBI Taxonomy" id="2884831"/>
    <lineage>
        <taxon>Bacteria</taxon>
        <taxon>Pseudomonadati</taxon>
        <taxon>Nitrospirota</taxon>
        <taxon>Nitrospiria</taxon>
        <taxon>Nitrospirales</taxon>
        <taxon>Nitrospiraceae</taxon>
        <taxon>Candidatus Nitrobium</taxon>
    </lineage>
</organism>
<dbReference type="Gene3D" id="3.40.50.2000">
    <property type="entry name" value="Glycogen Phosphorylase B"/>
    <property type="match status" value="2"/>
</dbReference>